<organism evidence="1 2">
    <name type="scientific">Caerostris extrusa</name>
    <name type="common">Bark spider</name>
    <name type="synonym">Caerostris bankana</name>
    <dbReference type="NCBI Taxonomy" id="172846"/>
    <lineage>
        <taxon>Eukaryota</taxon>
        <taxon>Metazoa</taxon>
        <taxon>Ecdysozoa</taxon>
        <taxon>Arthropoda</taxon>
        <taxon>Chelicerata</taxon>
        <taxon>Arachnida</taxon>
        <taxon>Araneae</taxon>
        <taxon>Araneomorphae</taxon>
        <taxon>Entelegynae</taxon>
        <taxon>Araneoidea</taxon>
        <taxon>Araneidae</taxon>
        <taxon>Caerostris</taxon>
    </lineage>
</organism>
<evidence type="ECO:0000313" key="1">
    <source>
        <dbReference type="EMBL" id="GIY78259.1"/>
    </source>
</evidence>
<accession>A0AAV4W8Y1</accession>
<proteinExistence type="predicted"/>
<sequence length="72" mass="7838">MGLRSHSPSPIINAEHTFCASSRGTPACISREVFRDGELGNNGLLIAGELEPCLIPLTAVKLSPCWVYDLRR</sequence>
<comment type="caution">
    <text evidence="1">The sequence shown here is derived from an EMBL/GenBank/DDBJ whole genome shotgun (WGS) entry which is preliminary data.</text>
</comment>
<reference evidence="1 2" key="1">
    <citation type="submission" date="2021-06" db="EMBL/GenBank/DDBJ databases">
        <title>Caerostris extrusa draft genome.</title>
        <authorList>
            <person name="Kono N."/>
            <person name="Arakawa K."/>
        </authorList>
    </citation>
    <scope>NUCLEOTIDE SEQUENCE [LARGE SCALE GENOMIC DNA]</scope>
</reference>
<dbReference type="AlphaFoldDB" id="A0AAV4W8Y1"/>
<dbReference type="Proteomes" id="UP001054945">
    <property type="component" value="Unassembled WGS sequence"/>
</dbReference>
<protein>
    <submittedName>
        <fullName evidence="1">Uncharacterized protein</fullName>
    </submittedName>
</protein>
<name>A0AAV4W8Y1_CAEEX</name>
<gene>
    <name evidence="1" type="ORF">CEXT_575321</name>
</gene>
<keyword evidence="2" id="KW-1185">Reference proteome</keyword>
<evidence type="ECO:0000313" key="2">
    <source>
        <dbReference type="Proteomes" id="UP001054945"/>
    </source>
</evidence>
<dbReference type="EMBL" id="BPLR01015734">
    <property type="protein sequence ID" value="GIY78259.1"/>
    <property type="molecule type" value="Genomic_DNA"/>
</dbReference>